<dbReference type="RefSeq" id="WP_200803642.1">
    <property type="nucleotide sequence ID" value="NZ_FUYA01000004.1"/>
</dbReference>
<keyword evidence="5" id="KW-1185">Reference proteome</keyword>
<dbReference type="PROSITE" id="PS51257">
    <property type="entry name" value="PROKAR_LIPOPROTEIN"/>
    <property type="match status" value="1"/>
</dbReference>
<evidence type="ECO:0000256" key="1">
    <source>
        <dbReference type="ARBA" id="ARBA00022729"/>
    </source>
</evidence>
<feature type="chain" id="PRO_5012074984" evidence="2">
    <location>
        <begin position="27"/>
        <end position="261"/>
    </location>
</feature>
<protein>
    <submittedName>
        <fullName evidence="4">Amino acid ABC transporter substrate-binding protein, PAAT family</fullName>
    </submittedName>
</protein>
<accession>A0A1T4W571</accession>
<evidence type="ECO:0000313" key="4">
    <source>
        <dbReference type="EMBL" id="SKA72299.1"/>
    </source>
</evidence>
<feature type="signal peptide" evidence="2">
    <location>
        <begin position="1"/>
        <end position="26"/>
    </location>
</feature>
<feature type="domain" description="Solute-binding protein family 3/N-terminal" evidence="3">
    <location>
        <begin position="38"/>
        <end position="258"/>
    </location>
</feature>
<organism evidence="4 5">
    <name type="scientific">Desulfobaculum bizertense DSM 18034</name>
    <dbReference type="NCBI Taxonomy" id="1121442"/>
    <lineage>
        <taxon>Bacteria</taxon>
        <taxon>Pseudomonadati</taxon>
        <taxon>Thermodesulfobacteriota</taxon>
        <taxon>Desulfovibrionia</taxon>
        <taxon>Desulfovibrionales</taxon>
        <taxon>Desulfovibrionaceae</taxon>
        <taxon>Desulfobaculum</taxon>
    </lineage>
</organism>
<dbReference type="SUPFAM" id="SSF53850">
    <property type="entry name" value="Periplasmic binding protein-like II"/>
    <property type="match status" value="1"/>
</dbReference>
<dbReference type="Pfam" id="PF00497">
    <property type="entry name" value="SBP_bac_3"/>
    <property type="match status" value="1"/>
</dbReference>
<keyword evidence="1 2" id="KW-0732">Signal</keyword>
<dbReference type="Proteomes" id="UP000189733">
    <property type="component" value="Unassembled WGS sequence"/>
</dbReference>
<evidence type="ECO:0000256" key="2">
    <source>
        <dbReference type="SAM" id="SignalP"/>
    </source>
</evidence>
<evidence type="ECO:0000259" key="3">
    <source>
        <dbReference type="SMART" id="SM00062"/>
    </source>
</evidence>
<dbReference type="AlphaFoldDB" id="A0A1T4W571"/>
<dbReference type="EMBL" id="FUYA01000004">
    <property type="protein sequence ID" value="SKA72299.1"/>
    <property type="molecule type" value="Genomic_DNA"/>
</dbReference>
<proteinExistence type="predicted"/>
<dbReference type="Gene3D" id="3.40.190.10">
    <property type="entry name" value="Periplasmic binding protein-like II"/>
    <property type="match status" value="2"/>
</dbReference>
<reference evidence="4 5" key="1">
    <citation type="submission" date="2017-02" db="EMBL/GenBank/DDBJ databases">
        <authorList>
            <person name="Peterson S.W."/>
        </authorList>
    </citation>
    <scope>NUCLEOTIDE SEQUENCE [LARGE SCALE GENOMIC DNA]</scope>
    <source>
        <strain evidence="4 5">DSM 18034</strain>
    </source>
</reference>
<sequence>MKKGLFGSCLLAVFCACTMLMSVAHADESLRRVEKSKTLRIGFCAQYPPFESRNDAGELEGFDVALGQALAQEMGVKAEFFDAEWQGLLAGLNKGDYDVLMSCMSRSETRGQAVNMSATYYRLPDVIVVRKGEKKITGLESLKGRTVGVQLGSGTEIFADKHPESFGDVKKYNYNPEAFNDLKFGRIDAVLVGYAFAVLQIKADSSYEIAGEPLTEAEIVAVMPKGADALTVRMNDALKALQANGTYDRIIDQWLSTHAAK</sequence>
<dbReference type="InterPro" id="IPR001638">
    <property type="entry name" value="Solute-binding_3/MltF_N"/>
</dbReference>
<dbReference type="SMART" id="SM00062">
    <property type="entry name" value="PBPb"/>
    <property type="match status" value="1"/>
</dbReference>
<dbReference type="PANTHER" id="PTHR35936">
    <property type="entry name" value="MEMBRANE-BOUND LYTIC MUREIN TRANSGLYCOSYLASE F"/>
    <property type="match status" value="1"/>
</dbReference>
<dbReference type="PANTHER" id="PTHR35936:SF34">
    <property type="entry name" value="ABC TRANSPORTER EXTRACELLULAR-BINDING PROTEIN YCKB-RELATED"/>
    <property type="match status" value="1"/>
</dbReference>
<name>A0A1T4W571_9BACT</name>
<dbReference type="STRING" id="1121442.SAMN02745702_01640"/>
<gene>
    <name evidence="4" type="ORF">SAMN02745702_01640</name>
</gene>
<dbReference type="CDD" id="cd13530">
    <property type="entry name" value="PBP2_peptides_like"/>
    <property type="match status" value="1"/>
</dbReference>
<evidence type="ECO:0000313" key="5">
    <source>
        <dbReference type="Proteomes" id="UP000189733"/>
    </source>
</evidence>